<dbReference type="Proteomes" id="UP000675880">
    <property type="component" value="Unassembled WGS sequence"/>
</dbReference>
<evidence type="ECO:0000313" key="2">
    <source>
        <dbReference type="Proteomes" id="UP000675880"/>
    </source>
</evidence>
<name>A0ABM8QCB4_9BACT</name>
<dbReference type="EMBL" id="CAJNBJ010000001">
    <property type="protein sequence ID" value="CAE6689097.1"/>
    <property type="molecule type" value="Genomic_DNA"/>
</dbReference>
<accession>A0ABM8QCB4</accession>
<protein>
    <submittedName>
        <fullName evidence="1">Uncharacterized protein</fullName>
    </submittedName>
</protein>
<keyword evidence="2" id="KW-1185">Reference proteome</keyword>
<evidence type="ECO:0000313" key="1">
    <source>
        <dbReference type="EMBL" id="CAE6689097.1"/>
    </source>
</evidence>
<comment type="caution">
    <text evidence="1">The sequence shown here is derived from an EMBL/GenBank/DDBJ whole genome shotgun (WGS) entry which is preliminary data.</text>
</comment>
<proteinExistence type="predicted"/>
<gene>
    <name evidence="1" type="ORF">NSPZN2_10126</name>
</gene>
<organism evidence="1 2">
    <name type="scientific">Nitrospira defluvii</name>
    <dbReference type="NCBI Taxonomy" id="330214"/>
    <lineage>
        <taxon>Bacteria</taxon>
        <taxon>Pseudomonadati</taxon>
        <taxon>Nitrospirota</taxon>
        <taxon>Nitrospiria</taxon>
        <taxon>Nitrospirales</taxon>
        <taxon>Nitrospiraceae</taxon>
        <taxon>Nitrospira</taxon>
    </lineage>
</organism>
<sequence length="25" mass="2747">MASRTVSIVLSMLRMSYLLFNGGCP</sequence>
<reference evidence="1 2" key="1">
    <citation type="submission" date="2021-02" db="EMBL/GenBank/DDBJ databases">
        <authorList>
            <person name="Han P."/>
        </authorList>
    </citation>
    <scope>NUCLEOTIDE SEQUENCE [LARGE SCALE GENOMIC DNA]</scope>
    <source>
        <strain evidence="1">Candidatus Nitrospira sp. ZN2</strain>
    </source>
</reference>